<evidence type="ECO:0000256" key="5">
    <source>
        <dbReference type="SAM" id="Phobius"/>
    </source>
</evidence>
<dbReference type="RefSeq" id="WP_125148592.1">
    <property type="nucleotide sequence ID" value="NZ_UYIN01000008.1"/>
</dbReference>
<evidence type="ECO:0000256" key="1">
    <source>
        <dbReference type="ARBA" id="ARBA00004141"/>
    </source>
</evidence>
<comment type="subcellular location">
    <subcellularLocation>
        <location evidence="1">Membrane</location>
        <topology evidence="1">Multi-pass membrane protein</topology>
    </subcellularLocation>
</comment>
<dbReference type="NCBIfam" id="TIGR01593">
    <property type="entry name" value="holin_tox_secr"/>
    <property type="match status" value="1"/>
</dbReference>
<evidence type="ECO:0000256" key="3">
    <source>
        <dbReference type="ARBA" id="ARBA00022989"/>
    </source>
</evidence>
<reference evidence="6 7" key="1">
    <citation type="submission" date="2018-11" db="EMBL/GenBank/DDBJ databases">
        <authorList>
            <consortium name="Pathogen Informatics"/>
        </authorList>
    </citation>
    <scope>NUCLEOTIDE SEQUENCE [LARGE SCALE GENOMIC DNA]</scope>
    <source>
        <strain evidence="6 7">NCTC10913</strain>
    </source>
</reference>
<dbReference type="EMBL" id="UYIN01000008">
    <property type="protein sequence ID" value="VDG71724.1"/>
    <property type="molecule type" value="Genomic_DNA"/>
</dbReference>
<keyword evidence="4 5" id="KW-0472">Membrane</keyword>
<evidence type="ECO:0000256" key="4">
    <source>
        <dbReference type="ARBA" id="ARBA00023136"/>
    </source>
</evidence>
<dbReference type="InterPro" id="IPR006480">
    <property type="entry name" value="Phage_holin_4_1"/>
</dbReference>
<comment type="caution">
    <text evidence="6">The sequence shown here is derived from an EMBL/GenBank/DDBJ whole genome shotgun (WGS) entry which is preliminary data.</text>
</comment>
<feature type="transmembrane region" description="Helical" evidence="5">
    <location>
        <begin position="12"/>
        <end position="30"/>
    </location>
</feature>
<proteinExistence type="predicted"/>
<sequence>MMDYINLIQNNLFIRTVMIVVMLDTFLGVLRAVKEGKFNSCFGIDGGIRKVAMLGCIAFLFALDMCIPFNLAFMLPKEWLGFLGVEKIGLCEFFSILFILYEAVSILKNLLLCGAPIPTKLKTFIEKLLNIMTDELPDVEEKEIVKEE</sequence>
<feature type="transmembrane region" description="Helical" evidence="5">
    <location>
        <begin position="51"/>
        <end position="73"/>
    </location>
</feature>
<keyword evidence="3 5" id="KW-1133">Transmembrane helix</keyword>
<keyword evidence="2 5" id="KW-0812">Transmembrane</keyword>
<accession>A0ABY6STD4</accession>
<name>A0ABY6STD4_9CLOT</name>
<protein>
    <submittedName>
        <fullName evidence="6">Cell wall hydrolase protein</fullName>
    </submittedName>
</protein>
<organism evidence="6 7">
    <name type="scientific">Clostridium carnis</name>
    <dbReference type="NCBI Taxonomy" id="1530"/>
    <lineage>
        <taxon>Bacteria</taxon>
        <taxon>Bacillati</taxon>
        <taxon>Bacillota</taxon>
        <taxon>Clostridia</taxon>
        <taxon>Eubacteriales</taxon>
        <taxon>Clostridiaceae</taxon>
        <taxon>Clostridium</taxon>
    </lineage>
</organism>
<evidence type="ECO:0000256" key="2">
    <source>
        <dbReference type="ARBA" id="ARBA00022692"/>
    </source>
</evidence>
<evidence type="ECO:0000313" key="6">
    <source>
        <dbReference type="EMBL" id="VDG71724.1"/>
    </source>
</evidence>
<dbReference type="Proteomes" id="UP000277570">
    <property type="component" value="Unassembled WGS sequence"/>
</dbReference>
<gene>
    <name evidence="6" type="ORF">NCTC10913_02072</name>
</gene>
<dbReference type="GO" id="GO:0016787">
    <property type="term" value="F:hydrolase activity"/>
    <property type="evidence" value="ECO:0007669"/>
    <property type="project" value="UniProtKB-KW"/>
</dbReference>
<keyword evidence="6" id="KW-0378">Hydrolase</keyword>
<keyword evidence="7" id="KW-1185">Reference proteome</keyword>
<evidence type="ECO:0000313" key="7">
    <source>
        <dbReference type="Proteomes" id="UP000277570"/>
    </source>
</evidence>
<dbReference type="Pfam" id="PF05105">
    <property type="entry name" value="Phage_holin_4_1"/>
    <property type="match status" value="1"/>
</dbReference>